<protein>
    <submittedName>
        <fullName evidence="3">Uncharacterized protein</fullName>
    </submittedName>
</protein>
<evidence type="ECO:0000256" key="2">
    <source>
        <dbReference type="SAM" id="Phobius"/>
    </source>
</evidence>
<evidence type="ECO:0000313" key="3">
    <source>
        <dbReference type="EMBL" id="BCJ68760.1"/>
    </source>
</evidence>
<feature type="region of interest" description="Disordered" evidence="1">
    <location>
        <begin position="42"/>
        <end position="73"/>
    </location>
</feature>
<feature type="compositionally biased region" description="Low complexity" evidence="1">
    <location>
        <begin position="51"/>
        <end position="73"/>
    </location>
</feature>
<proteinExistence type="predicted"/>
<evidence type="ECO:0000313" key="4">
    <source>
        <dbReference type="Proteomes" id="UP000680866"/>
    </source>
</evidence>
<keyword evidence="4" id="KW-1185">Reference proteome</keyword>
<keyword evidence="2" id="KW-0812">Transmembrane</keyword>
<keyword evidence="2" id="KW-0472">Membrane</keyword>
<evidence type="ECO:0000256" key="1">
    <source>
        <dbReference type="SAM" id="MobiDB-lite"/>
    </source>
</evidence>
<dbReference type="KEGG" id="pry:Prubr_57810"/>
<name>A0A810N6Y7_9ACTN</name>
<dbReference type="EMBL" id="AP023359">
    <property type="protein sequence ID" value="BCJ68760.1"/>
    <property type="molecule type" value="Genomic_DNA"/>
</dbReference>
<dbReference type="RefSeq" id="WP_212817946.1">
    <property type="nucleotide sequence ID" value="NZ_AP023359.1"/>
</dbReference>
<feature type="transmembrane region" description="Helical" evidence="2">
    <location>
        <begin position="18"/>
        <end position="38"/>
    </location>
</feature>
<dbReference type="Proteomes" id="UP000680866">
    <property type="component" value="Chromosome"/>
</dbReference>
<sequence length="340" mass="34561">MDVIENGPPEPRWTPPGWLATLALALVGAVVVAGFLGLRASGPDGSADSGRPAASRTPAAAPDGPATPGVPAAPLAPCPVDLAGPATADGPPVAALAVDDHNGQTVERCVPGAQDGPWTAVVRRTSGVLGRGSAVVTYPVDPGPPPVRTVPVGGVDADAGDGWLVWPLGDRHARVRGDLAEAELARIAVATTVVDGRPLVDAPAGFRLVHTGPYRSPTVREVRYGTVTLDEQAALGSGLLVVGLRTGGGLEDLMHLTTTVDAGLVAGRPARAFTGLLGGNAALAWEPAPGLVGYVLYSGAQWNDDATAAMRRVAERAVPLDATRWRASGPFVVEDHDLPG</sequence>
<gene>
    <name evidence="3" type="ORF">Prubr_57810</name>
</gene>
<keyword evidence="2" id="KW-1133">Transmembrane helix</keyword>
<accession>A0A810N6Y7</accession>
<reference evidence="3" key="1">
    <citation type="submission" date="2020-08" db="EMBL/GenBank/DDBJ databases">
        <title>Whole genome shotgun sequence of Polymorphospora rubra NBRC 101157.</title>
        <authorList>
            <person name="Komaki H."/>
            <person name="Tamura T."/>
        </authorList>
    </citation>
    <scope>NUCLEOTIDE SEQUENCE</scope>
    <source>
        <strain evidence="3">NBRC 101157</strain>
    </source>
</reference>
<organism evidence="3 4">
    <name type="scientific">Polymorphospora rubra</name>
    <dbReference type="NCBI Taxonomy" id="338584"/>
    <lineage>
        <taxon>Bacteria</taxon>
        <taxon>Bacillati</taxon>
        <taxon>Actinomycetota</taxon>
        <taxon>Actinomycetes</taxon>
        <taxon>Micromonosporales</taxon>
        <taxon>Micromonosporaceae</taxon>
        <taxon>Polymorphospora</taxon>
    </lineage>
</organism>
<dbReference type="AlphaFoldDB" id="A0A810N6Y7"/>